<evidence type="ECO:0000259" key="2">
    <source>
        <dbReference type="PROSITE" id="PS50164"/>
    </source>
</evidence>
<accession>A0ABP8IE37</accession>
<dbReference type="Pfam" id="PF01541">
    <property type="entry name" value="GIY-YIG"/>
    <property type="match status" value="1"/>
</dbReference>
<organism evidence="3 4">
    <name type="scientific">Kangiella marina</name>
    <dbReference type="NCBI Taxonomy" id="1079178"/>
    <lineage>
        <taxon>Bacteria</taxon>
        <taxon>Pseudomonadati</taxon>
        <taxon>Pseudomonadota</taxon>
        <taxon>Gammaproteobacteria</taxon>
        <taxon>Kangiellales</taxon>
        <taxon>Kangiellaceae</taxon>
        <taxon>Kangiella</taxon>
    </lineage>
</organism>
<dbReference type="InterPro" id="IPR050190">
    <property type="entry name" value="UPF0213_domain"/>
</dbReference>
<dbReference type="SMART" id="SM00465">
    <property type="entry name" value="GIYc"/>
    <property type="match status" value="1"/>
</dbReference>
<comment type="similarity">
    <text evidence="1">Belongs to the UPF0213 family.</text>
</comment>
<feature type="domain" description="GIY-YIG" evidence="2">
    <location>
        <begin position="2"/>
        <end position="78"/>
    </location>
</feature>
<evidence type="ECO:0000313" key="3">
    <source>
        <dbReference type="EMBL" id="GAA4356893.1"/>
    </source>
</evidence>
<dbReference type="InterPro" id="IPR035901">
    <property type="entry name" value="GIY-YIG_endonuc_sf"/>
</dbReference>
<keyword evidence="4" id="KW-1185">Reference proteome</keyword>
<dbReference type="CDD" id="cd10448">
    <property type="entry name" value="GIY-YIG_unchar_3"/>
    <property type="match status" value="1"/>
</dbReference>
<comment type="caution">
    <text evidence="3">The sequence shown here is derived from an EMBL/GenBank/DDBJ whole genome shotgun (WGS) entry which is preliminary data.</text>
</comment>
<sequence length="94" mass="11165">MKEYYVYIMASKKGGVIYIGVTGNLVKRAYQHRKGLVEGFTKKYQVKKLVYFESSNDINDCLRREKQLKAWRRQWKVTLIESSNPEWNDLSVEI</sequence>
<evidence type="ECO:0000256" key="1">
    <source>
        <dbReference type="ARBA" id="ARBA00007435"/>
    </source>
</evidence>
<dbReference type="Gene3D" id="3.40.1440.10">
    <property type="entry name" value="GIY-YIG endonuclease"/>
    <property type="match status" value="1"/>
</dbReference>
<proteinExistence type="inferred from homology"/>
<reference evidence="4" key="1">
    <citation type="journal article" date="2019" name="Int. J. Syst. Evol. Microbiol.">
        <title>The Global Catalogue of Microorganisms (GCM) 10K type strain sequencing project: providing services to taxonomists for standard genome sequencing and annotation.</title>
        <authorList>
            <consortium name="The Broad Institute Genomics Platform"/>
            <consortium name="The Broad Institute Genome Sequencing Center for Infectious Disease"/>
            <person name="Wu L."/>
            <person name="Ma J."/>
        </authorList>
    </citation>
    <scope>NUCLEOTIDE SEQUENCE [LARGE SCALE GENOMIC DNA]</scope>
    <source>
        <strain evidence="4">JCM 17728</strain>
    </source>
</reference>
<name>A0ABP8IE37_9GAMM</name>
<dbReference type="RefSeq" id="WP_345291651.1">
    <property type="nucleotide sequence ID" value="NZ_BAABFV010000001.1"/>
</dbReference>
<dbReference type="SUPFAM" id="SSF82771">
    <property type="entry name" value="GIY-YIG endonuclease"/>
    <property type="match status" value="1"/>
</dbReference>
<dbReference type="Proteomes" id="UP001501011">
    <property type="component" value="Unassembled WGS sequence"/>
</dbReference>
<dbReference type="PANTHER" id="PTHR34477:SF5">
    <property type="entry name" value="BSL5627 PROTEIN"/>
    <property type="match status" value="1"/>
</dbReference>
<gene>
    <name evidence="3" type="ORF">GCM10023151_05310</name>
</gene>
<dbReference type="EMBL" id="BAABFV010000001">
    <property type="protein sequence ID" value="GAA4356893.1"/>
    <property type="molecule type" value="Genomic_DNA"/>
</dbReference>
<evidence type="ECO:0000313" key="4">
    <source>
        <dbReference type="Proteomes" id="UP001501011"/>
    </source>
</evidence>
<protein>
    <submittedName>
        <fullName evidence="3">GIY-YIG nuclease family protein</fullName>
    </submittedName>
</protein>
<dbReference type="InterPro" id="IPR000305">
    <property type="entry name" value="GIY-YIG_endonuc"/>
</dbReference>
<dbReference type="PANTHER" id="PTHR34477">
    <property type="entry name" value="UPF0213 PROTEIN YHBQ"/>
    <property type="match status" value="1"/>
</dbReference>
<dbReference type="PROSITE" id="PS50164">
    <property type="entry name" value="GIY_YIG"/>
    <property type="match status" value="1"/>
</dbReference>